<dbReference type="Proteomes" id="UP001515480">
    <property type="component" value="Unassembled WGS sequence"/>
</dbReference>
<sequence>MNFTNNADVRAICLRTLLSDAAAEAAENAAVDNPPPIDLFHCNLVFSPHGVSCLQMDNNKSVMVSLNLSADKFEQYFCVGKIHAGINVGNMFRLIKSIGQSDTLEWKIPRVDQTVMQMTIQNFDKRMSSSYEINLLDIEDLQWRVPPIDNFHSIVTMQSLDFQRICRDLAGLSEIIRIQCSNRK</sequence>
<evidence type="ECO:0000256" key="4">
    <source>
        <dbReference type="RuleBase" id="RU003671"/>
    </source>
</evidence>
<comment type="caution">
    <text evidence="7">The sequence shown here is derived from an EMBL/GenBank/DDBJ whole genome shotgun (WGS) entry which is preliminary data.</text>
</comment>
<dbReference type="InterPro" id="IPR046938">
    <property type="entry name" value="DNA_clamp_sf"/>
</dbReference>
<accession>A0AB34JVE0</accession>
<evidence type="ECO:0000259" key="5">
    <source>
        <dbReference type="Pfam" id="PF00705"/>
    </source>
</evidence>
<dbReference type="EMBL" id="JBGBPQ010000004">
    <property type="protein sequence ID" value="KAL1525831.1"/>
    <property type="molecule type" value="Genomic_DNA"/>
</dbReference>
<dbReference type="GO" id="GO:0043626">
    <property type="term" value="C:PCNA complex"/>
    <property type="evidence" value="ECO:0007669"/>
    <property type="project" value="TreeGrafter"/>
</dbReference>
<evidence type="ECO:0000313" key="8">
    <source>
        <dbReference type="Proteomes" id="UP001515480"/>
    </source>
</evidence>
<proteinExistence type="inferred from homology"/>
<dbReference type="Gene3D" id="3.70.10.10">
    <property type="match status" value="1"/>
</dbReference>
<feature type="domain" description="Proliferating cell nuclear antigen PCNA C-terminal" evidence="6">
    <location>
        <begin position="150"/>
        <end position="182"/>
    </location>
</feature>
<dbReference type="Pfam" id="PF00705">
    <property type="entry name" value="PCNA_N"/>
    <property type="match status" value="1"/>
</dbReference>
<dbReference type="GO" id="GO:0030337">
    <property type="term" value="F:DNA polymerase processivity factor activity"/>
    <property type="evidence" value="ECO:0007669"/>
    <property type="project" value="InterPro"/>
</dbReference>
<evidence type="ECO:0000313" key="7">
    <source>
        <dbReference type="EMBL" id="KAL1525831.1"/>
    </source>
</evidence>
<dbReference type="GO" id="GO:0006275">
    <property type="term" value="P:regulation of DNA replication"/>
    <property type="evidence" value="ECO:0007669"/>
    <property type="project" value="InterPro"/>
</dbReference>
<dbReference type="InterPro" id="IPR022648">
    <property type="entry name" value="Pr_cel_nuc_antig_N"/>
</dbReference>
<comment type="similarity">
    <text evidence="1 4">Belongs to the PCNA family.</text>
</comment>
<keyword evidence="3" id="KW-0539">Nucleus</keyword>
<dbReference type="SUPFAM" id="SSF55979">
    <property type="entry name" value="DNA clamp"/>
    <property type="match status" value="2"/>
</dbReference>
<evidence type="ECO:0000256" key="1">
    <source>
        <dbReference type="ARBA" id="ARBA00010462"/>
    </source>
</evidence>
<dbReference type="GO" id="GO:0006298">
    <property type="term" value="P:mismatch repair"/>
    <property type="evidence" value="ECO:0007669"/>
    <property type="project" value="TreeGrafter"/>
</dbReference>
<dbReference type="PANTHER" id="PTHR11352:SF0">
    <property type="entry name" value="PROLIFERATING CELL NUCLEAR ANTIGEN"/>
    <property type="match status" value="1"/>
</dbReference>
<keyword evidence="2 4" id="KW-0238">DNA-binding</keyword>
<evidence type="ECO:0000256" key="3">
    <source>
        <dbReference type="RuleBase" id="RU000641"/>
    </source>
</evidence>
<dbReference type="GO" id="GO:0006272">
    <property type="term" value="P:leading strand elongation"/>
    <property type="evidence" value="ECO:0007669"/>
    <property type="project" value="TreeGrafter"/>
</dbReference>
<evidence type="ECO:0000259" key="6">
    <source>
        <dbReference type="Pfam" id="PF02747"/>
    </source>
</evidence>
<dbReference type="GO" id="GO:0019985">
    <property type="term" value="P:translesion synthesis"/>
    <property type="evidence" value="ECO:0007669"/>
    <property type="project" value="TreeGrafter"/>
</dbReference>
<dbReference type="PRINTS" id="PR00339">
    <property type="entry name" value="PCNACYCLIN"/>
</dbReference>
<comment type="function">
    <text evidence="3">This protein is an auxiliary protein of DNA polymerase delta and is involved in the control of eukaryotic DNA replication by increasing the polymerase's processivity during elongation of the leading strand.</text>
</comment>
<dbReference type="Pfam" id="PF02747">
    <property type="entry name" value="PCNA_C"/>
    <property type="match status" value="1"/>
</dbReference>
<name>A0AB34JVE0_PRYPA</name>
<keyword evidence="8" id="KW-1185">Reference proteome</keyword>
<dbReference type="GO" id="GO:0003677">
    <property type="term" value="F:DNA binding"/>
    <property type="evidence" value="ECO:0007669"/>
    <property type="project" value="UniProtKB-KW"/>
</dbReference>
<comment type="subcellular location">
    <subcellularLocation>
        <location evidence="3">Nucleus</location>
    </subcellularLocation>
</comment>
<gene>
    <name evidence="7" type="ORF">AB1Y20_020667</name>
</gene>
<organism evidence="7 8">
    <name type="scientific">Prymnesium parvum</name>
    <name type="common">Toxic golden alga</name>
    <dbReference type="NCBI Taxonomy" id="97485"/>
    <lineage>
        <taxon>Eukaryota</taxon>
        <taxon>Haptista</taxon>
        <taxon>Haptophyta</taxon>
        <taxon>Prymnesiophyceae</taxon>
        <taxon>Prymnesiales</taxon>
        <taxon>Prymnesiaceae</taxon>
        <taxon>Prymnesium</taxon>
    </lineage>
</organism>
<keyword evidence="4" id="KW-0235">DNA replication</keyword>
<feature type="domain" description="Proliferating cell nuclear antigen PCNA N-terminal" evidence="5">
    <location>
        <begin position="43"/>
        <end position="139"/>
    </location>
</feature>
<protein>
    <recommendedName>
        <fullName evidence="3">DNA sliding clamp PCNA</fullName>
    </recommendedName>
</protein>
<dbReference type="AlphaFoldDB" id="A0AB34JVE0"/>
<dbReference type="InterPro" id="IPR000730">
    <property type="entry name" value="Pr_cel_nuc_antig"/>
</dbReference>
<dbReference type="PANTHER" id="PTHR11352">
    <property type="entry name" value="PROLIFERATING CELL NUCLEAR ANTIGEN"/>
    <property type="match status" value="1"/>
</dbReference>
<reference evidence="7 8" key="1">
    <citation type="journal article" date="2024" name="Science">
        <title>Giant polyketide synthase enzymes in the biosynthesis of giant marine polyether toxins.</title>
        <authorList>
            <person name="Fallon T.R."/>
            <person name="Shende V.V."/>
            <person name="Wierzbicki I.H."/>
            <person name="Pendleton A.L."/>
            <person name="Watervoot N.F."/>
            <person name="Auber R.P."/>
            <person name="Gonzalez D.J."/>
            <person name="Wisecaver J.H."/>
            <person name="Moore B.S."/>
        </authorList>
    </citation>
    <scope>NUCLEOTIDE SEQUENCE [LARGE SCALE GENOMIC DNA]</scope>
    <source>
        <strain evidence="7 8">12B1</strain>
    </source>
</reference>
<dbReference type="InterPro" id="IPR022649">
    <property type="entry name" value="Pr_cel_nuc_antig_C"/>
</dbReference>
<evidence type="ECO:0000256" key="2">
    <source>
        <dbReference type="ARBA" id="ARBA00023125"/>
    </source>
</evidence>